<name>A0A0K1P687_9MOLU</name>
<feature type="domain" description="Schlafen group 3-like DNA/RNA helicase" evidence="2">
    <location>
        <begin position="258"/>
        <end position="452"/>
    </location>
</feature>
<dbReference type="PATRIC" id="fig|216946.3.peg.455"/>
<keyword evidence="1" id="KW-1133">Transmembrane helix</keyword>
<keyword evidence="1" id="KW-0812">Transmembrane</keyword>
<dbReference type="SUPFAM" id="SSF52540">
    <property type="entry name" value="P-loop containing nucleoside triphosphate hydrolases"/>
    <property type="match status" value="1"/>
</dbReference>
<proteinExistence type="predicted"/>
<evidence type="ECO:0000313" key="3">
    <source>
        <dbReference type="EMBL" id="AKU79699.1"/>
    </source>
</evidence>
<feature type="transmembrane region" description="Helical" evidence="1">
    <location>
        <begin position="261"/>
        <end position="282"/>
    </location>
</feature>
<evidence type="ECO:0000259" key="2">
    <source>
        <dbReference type="Pfam" id="PF09848"/>
    </source>
</evidence>
<evidence type="ECO:0000256" key="1">
    <source>
        <dbReference type="SAM" id="Phobius"/>
    </source>
</evidence>
<keyword evidence="4" id="KW-1185">Reference proteome</keyword>
<dbReference type="Gene3D" id="3.40.50.300">
    <property type="entry name" value="P-loop containing nucleotide triphosphate hydrolases"/>
    <property type="match status" value="1"/>
</dbReference>
<dbReference type="Proteomes" id="UP000067243">
    <property type="component" value="Chromosome"/>
</dbReference>
<dbReference type="AlphaFoldDB" id="A0A0K1P687"/>
<organism evidence="3 4">
    <name type="scientific">Spiroplasma turonicum</name>
    <dbReference type="NCBI Taxonomy" id="216946"/>
    <lineage>
        <taxon>Bacteria</taxon>
        <taxon>Bacillati</taxon>
        <taxon>Mycoplasmatota</taxon>
        <taxon>Mollicutes</taxon>
        <taxon>Entomoplasmatales</taxon>
        <taxon>Spiroplasmataceae</taxon>
        <taxon>Spiroplasma</taxon>
    </lineage>
</organism>
<gene>
    <name evidence="3" type="ORF">STURON_00453</name>
</gene>
<dbReference type="EMBL" id="CP012328">
    <property type="protein sequence ID" value="AKU79699.1"/>
    <property type="molecule type" value="Genomic_DNA"/>
</dbReference>
<protein>
    <submittedName>
        <fullName evidence="3">ATP/GTP binding protein</fullName>
    </submittedName>
</protein>
<dbReference type="Pfam" id="PF09848">
    <property type="entry name" value="SLFN-g3_helicase"/>
    <property type="match status" value="1"/>
</dbReference>
<sequence>MICYKATIKEFIQDIYWKSFDHIFKELYNVSSSNEIKSWEVSLMELWEVIAISDLNESVDIYLEYKFDFSESRCDAILIGNVNGVDKVVVIELKQHKNFSSKSKGNDMLLNKGSNSYGYLGSQILRYINFFETFSNINGLIKKYEIIGVAYLHNLSRKTANNKGLNIESNDWFVRNTNLKLFFKNEKVFFAQYLSTLFYKSEKSSFIKLYEENIFLRGLKTTQVLNNITSEKSLVLTDYQYKMAEQIIKIIKSSSDEKKLFIIRGSAGTGKTIFIYYLYLFFKNIKKYKDKTYIMARNQTYVKNINAYLNENYRFKKSSYIEKKKPKSDQIIFFDEGQRVTPNQLVKAIEDSKAVIICLDEKQKINNKDKWTINWLINYYKEKYPKGILYENTLINKLRFLNNTEYISMVESLFTDNDSFIDSSNSNISLYNNQSEMHQDILKLVDENKNLTFKAFSIFDNNKTFDNKWLNSTYKINEIASIYYIHGLEVDYVIIYILKGIKLNDRDYVSFKDKILTNRFETLLTRALVGAYIYCEDEPLYNILKNKLKYNKF</sequence>
<reference evidence="3 4" key="1">
    <citation type="journal article" date="2015" name="Genome Announc.">
        <title>Complete Genome Sequence of Spiroplasma turonicum Strain Tab4cT, a Parasite of a Horse Fly, Haematopota sp. (Diptera: Tabanidae).</title>
        <authorList>
            <person name="Davis R.E."/>
            <person name="Shao J."/>
            <person name="Zhao Y."/>
            <person name="Gasparich G.E."/>
            <person name="Gaynor B.J."/>
            <person name="Donofrio N."/>
        </authorList>
    </citation>
    <scope>NUCLEOTIDE SEQUENCE [LARGE SCALE GENOMIC DNA]</scope>
    <source>
        <strain evidence="3 4">Tab4c</strain>
    </source>
</reference>
<evidence type="ECO:0000313" key="4">
    <source>
        <dbReference type="Proteomes" id="UP000067243"/>
    </source>
</evidence>
<dbReference type="InterPro" id="IPR018647">
    <property type="entry name" value="SLFN_3-like_DNA/RNA_helicase"/>
</dbReference>
<keyword evidence="1" id="KW-0472">Membrane</keyword>
<dbReference type="OrthoDB" id="3193269at2"/>
<dbReference type="KEGG" id="stur:STURON_00453"/>
<accession>A0A0K1P687</accession>
<dbReference type="STRING" id="216946.STURO_v1c04510"/>
<dbReference type="InterPro" id="IPR027417">
    <property type="entry name" value="P-loop_NTPase"/>
</dbReference>
<dbReference type="RefSeq" id="WP_075048293.1">
    <property type="nucleotide sequence ID" value="NZ_CP012328.1"/>
</dbReference>